<dbReference type="Proteomes" id="UP001221757">
    <property type="component" value="Unassembled WGS sequence"/>
</dbReference>
<keyword evidence="2" id="KW-1185">Reference proteome</keyword>
<organism evidence="1 2">
    <name type="scientific">Mycena rosella</name>
    <name type="common">Pink bonnet</name>
    <name type="synonym">Agaricus rosellus</name>
    <dbReference type="NCBI Taxonomy" id="1033263"/>
    <lineage>
        <taxon>Eukaryota</taxon>
        <taxon>Fungi</taxon>
        <taxon>Dikarya</taxon>
        <taxon>Basidiomycota</taxon>
        <taxon>Agaricomycotina</taxon>
        <taxon>Agaricomycetes</taxon>
        <taxon>Agaricomycetidae</taxon>
        <taxon>Agaricales</taxon>
        <taxon>Marasmiineae</taxon>
        <taxon>Mycenaceae</taxon>
        <taxon>Mycena</taxon>
    </lineage>
</organism>
<protein>
    <submittedName>
        <fullName evidence="1">Uncharacterized protein</fullName>
    </submittedName>
</protein>
<name>A0AAD7DTE4_MYCRO</name>
<proteinExistence type="predicted"/>
<feature type="non-terminal residue" evidence="1">
    <location>
        <position position="1"/>
    </location>
</feature>
<gene>
    <name evidence="1" type="ORF">B0H17DRAFT_927999</name>
</gene>
<evidence type="ECO:0000313" key="2">
    <source>
        <dbReference type="Proteomes" id="UP001221757"/>
    </source>
</evidence>
<dbReference type="EMBL" id="JARKIE010000028">
    <property type="protein sequence ID" value="KAJ7697895.1"/>
    <property type="molecule type" value="Genomic_DNA"/>
</dbReference>
<comment type="caution">
    <text evidence="1">The sequence shown here is derived from an EMBL/GenBank/DDBJ whole genome shotgun (WGS) entry which is preliminary data.</text>
</comment>
<accession>A0AAD7DTE4</accession>
<reference evidence="1" key="1">
    <citation type="submission" date="2023-03" db="EMBL/GenBank/DDBJ databases">
        <title>Massive genome expansion in bonnet fungi (Mycena s.s.) driven by repeated elements and novel gene families across ecological guilds.</title>
        <authorList>
            <consortium name="Lawrence Berkeley National Laboratory"/>
            <person name="Harder C.B."/>
            <person name="Miyauchi S."/>
            <person name="Viragh M."/>
            <person name="Kuo A."/>
            <person name="Thoen E."/>
            <person name="Andreopoulos B."/>
            <person name="Lu D."/>
            <person name="Skrede I."/>
            <person name="Drula E."/>
            <person name="Henrissat B."/>
            <person name="Morin E."/>
            <person name="Kohler A."/>
            <person name="Barry K."/>
            <person name="LaButti K."/>
            <person name="Morin E."/>
            <person name="Salamov A."/>
            <person name="Lipzen A."/>
            <person name="Mereny Z."/>
            <person name="Hegedus B."/>
            <person name="Baldrian P."/>
            <person name="Stursova M."/>
            <person name="Weitz H."/>
            <person name="Taylor A."/>
            <person name="Grigoriev I.V."/>
            <person name="Nagy L.G."/>
            <person name="Martin F."/>
            <person name="Kauserud H."/>
        </authorList>
    </citation>
    <scope>NUCLEOTIDE SEQUENCE</scope>
    <source>
        <strain evidence="1">CBHHK067</strain>
    </source>
</reference>
<evidence type="ECO:0000313" key="1">
    <source>
        <dbReference type="EMBL" id="KAJ7697895.1"/>
    </source>
</evidence>
<dbReference type="AlphaFoldDB" id="A0AAD7DTE4"/>
<sequence>PWLEIIQPALVHPDDHLCKVQRALAHYWSLYGDMAPGEFKDTEAAGLTMERMGRVREGEKDRFWANHPNHPGS</sequence>